<sequence length="524" mass="60264">MTDLFAEIQELNQVQNTLSDGSDIEDLDHFSDADDFSEDERRYLDAIGREIESMDHMEALRARGQAQGSGDVGDQDPDLDAQPPPNCPDLNTPADWITENFVQRGELDCQCLTLGMGILKLPVRSDYWRTTKRIFLTQFGSVMSRDRYLLIWRYLHLANNLQEGNPDKLAKLRPMLTHFNRVFKDVYTPYREVAIDESMIKFKGRIGFRQYMPSKPIKWGIKMWAMSESTTGYMCGFQVYTGREAGQAAEHGLAHRVVKDLVAPYHGSGMRVYIDNFYTGVPLLRELAFLGIGACGTVRSNRKLLPPTLLPKRVQLEKHQYRTAQAGDLTYGIWLDTKPVCVLSNFHDPAQTGTVNRRSGHQEQRQVEVPLALADYQQFMMGVDLTDQMIGYYMQEFRTKKWWRRVFLYLLMVSVHNSYVVAKDNSPVFARTSWRGFKAYLEALTEALTSDASPARAQPILHEARPGNQHHTLHKRDDQKYKVCRECKEQGAARPKTTIYMCRVCSVPIHVKCLQAHQRRMLRH</sequence>
<dbReference type="PANTHER" id="PTHR46599:SF3">
    <property type="entry name" value="PIGGYBAC TRANSPOSABLE ELEMENT-DERIVED PROTEIN 4"/>
    <property type="match status" value="1"/>
</dbReference>
<organism evidence="3 4">
    <name type="scientific">Elysia marginata</name>
    <dbReference type="NCBI Taxonomy" id="1093978"/>
    <lineage>
        <taxon>Eukaryota</taxon>
        <taxon>Metazoa</taxon>
        <taxon>Spiralia</taxon>
        <taxon>Lophotrochozoa</taxon>
        <taxon>Mollusca</taxon>
        <taxon>Gastropoda</taxon>
        <taxon>Heterobranchia</taxon>
        <taxon>Euthyneura</taxon>
        <taxon>Panpulmonata</taxon>
        <taxon>Sacoglossa</taxon>
        <taxon>Placobranchoidea</taxon>
        <taxon>Plakobranchidae</taxon>
        <taxon>Elysia</taxon>
    </lineage>
</organism>
<dbReference type="InterPro" id="IPR029526">
    <property type="entry name" value="PGBD"/>
</dbReference>
<evidence type="ECO:0000313" key="4">
    <source>
        <dbReference type="Proteomes" id="UP000762676"/>
    </source>
</evidence>
<gene>
    <name evidence="3" type="ORF">ElyMa_001546200</name>
</gene>
<keyword evidence="4" id="KW-1185">Reference proteome</keyword>
<dbReference type="AlphaFoldDB" id="A0AAV4J9L6"/>
<dbReference type="InterPro" id="IPR046349">
    <property type="entry name" value="C1-like_sf"/>
</dbReference>
<comment type="caution">
    <text evidence="3">The sequence shown here is derived from an EMBL/GenBank/DDBJ whole genome shotgun (WGS) entry which is preliminary data.</text>
</comment>
<feature type="domain" description="PiggyBac transposable element-derived protein" evidence="2">
    <location>
        <begin position="112"/>
        <end position="419"/>
    </location>
</feature>
<accession>A0AAV4J9L6</accession>
<dbReference type="EMBL" id="BMAT01003072">
    <property type="protein sequence ID" value="GFS19484.1"/>
    <property type="molecule type" value="Genomic_DNA"/>
</dbReference>
<dbReference type="Proteomes" id="UP000762676">
    <property type="component" value="Unassembled WGS sequence"/>
</dbReference>
<proteinExistence type="predicted"/>
<evidence type="ECO:0000313" key="3">
    <source>
        <dbReference type="EMBL" id="GFS19484.1"/>
    </source>
</evidence>
<evidence type="ECO:0000256" key="1">
    <source>
        <dbReference type="SAM" id="MobiDB-lite"/>
    </source>
</evidence>
<feature type="region of interest" description="Disordered" evidence="1">
    <location>
        <begin position="62"/>
        <end position="84"/>
    </location>
</feature>
<dbReference type="SUPFAM" id="SSF57889">
    <property type="entry name" value="Cysteine-rich domain"/>
    <property type="match status" value="1"/>
</dbReference>
<reference evidence="3 4" key="1">
    <citation type="journal article" date="2021" name="Elife">
        <title>Chloroplast acquisition without the gene transfer in kleptoplastic sea slugs, Plakobranchus ocellatus.</title>
        <authorList>
            <person name="Maeda T."/>
            <person name="Takahashi S."/>
            <person name="Yoshida T."/>
            <person name="Shimamura S."/>
            <person name="Takaki Y."/>
            <person name="Nagai Y."/>
            <person name="Toyoda A."/>
            <person name="Suzuki Y."/>
            <person name="Arimoto A."/>
            <person name="Ishii H."/>
            <person name="Satoh N."/>
            <person name="Nishiyama T."/>
            <person name="Hasebe M."/>
            <person name="Maruyama T."/>
            <person name="Minagawa J."/>
            <person name="Obokata J."/>
            <person name="Shigenobu S."/>
        </authorList>
    </citation>
    <scope>NUCLEOTIDE SEQUENCE [LARGE SCALE GENOMIC DNA]</scope>
</reference>
<name>A0AAV4J9L6_9GAST</name>
<dbReference type="Pfam" id="PF13843">
    <property type="entry name" value="DDE_Tnp_1_7"/>
    <property type="match status" value="1"/>
</dbReference>
<dbReference type="PANTHER" id="PTHR46599">
    <property type="entry name" value="PIGGYBAC TRANSPOSABLE ELEMENT-DERIVED PROTEIN 4"/>
    <property type="match status" value="1"/>
</dbReference>
<protein>
    <submittedName>
        <fullName evidence="3">PiggyBac transposable element-derived protein 4-like</fullName>
    </submittedName>
</protein>
<evidence type="ECO:0000259" key="2">
    <source>
        <dbReference type="Pfam" id="PF13843"/>
    </source>
</evidence>